<sequence length="99" mass="10716">MTAGNCGKGKSFLAESGADSNHPSGRHNGKPKFEQDNLECQSSGNHLRESPEVLSRLGLQAECQKNLGFFNAALLSTTGKPKFTDDTVPIRKEEDSHTL</sequence>
<comment type="caution">
    <text evidence="2">The sequence shown here is derived from an EMBL/GenBank/DDBJ whole genome shotgun (WGS) entry which is preliminary data.</text>
</comment>
<feature type="compositionally biased region" description="Basic and acidic residues" evidence="1">
    <location>
        <begin position="82"/>
        <end position="99"/>
    </location>
</feature>
<accession>A0A399SSC4</accession>
<gene>
    <name evidence="2" type="ORF">D1614_23210</name>
</gene>
<keyword evidence="3" id="KW-1185">Reference proteome</keyword>
<evidence type="ECO:0000313" key="2">
    <source>
        <dbReference type="EMBL" id="RIJ45382.1"/>
    </source>
</evidence>
<dbReference type="Proteomes" id="UP000265926">
    <property type="component" value="Unassembled WGS sequence"/>
</dbReference>
<reference evidence="2 3" key="1">
    <citation type="submission" date="2018-08" db="EMBL/GenBank/DDBJ databases">
        <title>Pallidiluteibacterium maritimus gen. nov., sp. nov., isolated from coastal sediment.</title>
        <authorList>
            <person name="Zhou L.Y."/>
        </authorList>
    </citation>
    <scope>NUCLEOTIDE SEQUENCE [LARGE SCALE GENOMIC DNA]</scope>
    <source>
        <strain evidence="2 3">XSD2</strain>
    </source>
</reference>
<feature type="region of interest" description="Disordered" evidence="1">
    <location>
        <begin position="1"/>
        <end position="48"/>
    </location>
</feature>
<proteinExistence type="predicted"/>
<dbReference type="AlphaFoldDB" id="A0A399SSC4"/>
<name>A0A399SSC4_9BACT</name>
<evidence type="ECO:0000256" key="1">
    <source>
        <dbReference type="SAM" id="MobiDB-lite"/>
    </source>
</evidence>
<protein>
    <submittedName>
        <fullName evidence="2">Uncharacterized protein</fullName>
    </submittedName>
</protein>
<organism evidence="2 3">
    <name type="scientific">Maribellus luteus</name>
    <dbReference type="NCBI Taxonomy" id="2305463"/>
    <lineage>
        <taxon>Bacteria</taxon>
        <taxon>Pseudomonadati</taxon>
        <taxon>Bacteroidota</taxon>
        <taxon>Bacteroidia</taxon>
        <taxon>Marinilabiliales</taxon>
        <taxon>Prolixibacteraceae</taxon>
        <taxon>Maribellus</taxon>
    </lineage>
</organism>
<evidence type="ECO:0000313" key="3">
    <source>
        <dbReference type="Proteomes" id="UP000265926"/>
    </source>
</evidence>
<feature type="region of interest" description="Disordered" evidence="1">
    <location>
        <begin position="79"/>
        <end position="99"/>
    </location>
</feature>
<dbReference type="EMBL" id="QWGR01000027">
    <property type="protein sequence ID" value="RIJ45382.1"/>
    <property type="molecule type" value="Genomic_DNA"/>
</dbReference>